<proteinExistence type="predicted"/>
<sequence>MANEKRCEIQGLGDICLTFKDGYKLTLKNVRYVPNLNHNLISCAALEEEGVEGRWGKGIMKIMKGSLTVFKAERRRNLYVCSVNYDILAGSVTDDDKTFLWHKRLGNISLKGLELLQKESVLVDKIEKLKFCDECVMRKQHKV</sequence>
<dbReference type="AlphaFoldDB" id="A0AAW2NB27"/>
<protein>
    <submittedName>
        <fullName evidence="3">Retrovirus-related Pol polyprotein from transposon TNT 1-94</fullName>
    </submittedName>
</protein>
<feature type="domain" description="GAG-pre-integrase" evidence="1">
    <location>
        <begin position="91"/>
        <end position="140"/>
    </location>
</feature>
<evidence type="ECO:0000313" key="3">
    <source>
        <dbReference type="EMBL" id="KAL0340074.1"/>
    </source>
</evidence>
<accession>A0AAW2NB27</accession>
<organism evidence="3">
    <name type="scientific">Sesamum radiatum</name>
    <name type="common">Black benniseed</name>
    <dbReference type="NCBI Taxonomy" id="300843"/>
    <lineage>
        <taxon>Eukaryota</taxon>
        <taxon>Viridiplantae</taxon>
        <taxon>Streptophyta</taxon>
        <taxon>Embryophyta</taxon>
        <taxon>Tracheophyta</taxon>
        <taxon>Spermatophyta</taxon>
        <taxon>Magnoliopsida</taxon>
        <taxon>eudicotyledons</taxon>
        <taxon>Gunneridae</taxon>
        <taxon>Pentapetalae</taxon>
        <taxon>asterids</taxon>
        <taxon>lamiids</taxon>
        <taxon>Lamiales</taxon>
        <taxon>Pedaliaceae</taxon>
        <taxon>Sesamum</taxon>
    </lineage>
</organism>
<dbReference type="InterPro" id="IPR054722">
    <property type="entry name" value="PolX-like_BBD"/>
</dbReference>
<dbReference type="InterPro" id="IPR025724">
    <property type="entry name" value="GAG-pre-integrase_dom"/>
</dbReference>
<comment type="caution">
    <text evidence="3">The sequence shown here is derived from an EMBL/GenBank/DDBJ whole genome shotgun (WGS) entry which is preliminary data.</text>
</comment>
<reference evidence="3" key="1">
    <citation type="submission" date="2020-06" db="EMBL/GenBank/DDBJ databases">
        <authorList>
            <person name="Li T."/>
            <person name="Hu X."/>
            <person name="Zhang T."/>
            <person name="Song X."/>
            <person name="Zhang H."/>
            <person name="Dai N."/>
            <person name="Sheng W."/>
            <person name="Hou X."/>
            <person name="Wei L."/>
        </authorList>
    </citation>
    <scope>NUCLEOTIDE SEQUENCE</scope>
    <source>
        <strain evidence="3">G02</strain>
        <tissue evidence="3">Leaf</tissue>
    </source>
</reference>
<evidence type="ECO:0000259" key="1">
    <source>
        <dbReference type="Pfam" id="PF13976"/>
    </source>
</evidence>
<evidence type="ECO:0000259" key="2">
    <source>
        <dbReference type="Pfam" id="PF22936"/>
    </source>
</evidence>
<gene>
    <name evidence="3" type="ORF">Sradi_4524200</name>
</gene>
<dbReference type="Pfam" id="PF13976">
    <property type="entry name" value="gag_pre-integrs"/>
    <property type="match status" value="1"/>
</dbReference>
<reference evidence="3" key="2">
    <citation type="journal article" date="2024" name="Plant">
        <title>Genomic evolution and insights into agronomic trait innovations of Sesamum species.</title>
        <authorList>
            <person name="Miao H."/>
            <person name="Wang L."/>
            <person name="Qu L."/>
            <person name="Liu H."/>
            <person name="Sun Y."/>
            <person name="Le M."/>
            <person name="Wang Q."/>
            <person name="Wei S."/>
            <person name="Zheng Y."/>
            <person name="Lin W."/>
            <person name="Duan Y."/>
            <person name="Cao H."/>
            <person name="Xiong S."/>
            <person name="Wang X."/>
            <person name="Wei L."/>
            <person name="Li C."/>
            <person name="Ma Q."/>
            <person name="Ju M."/>
            <person name="Zhao R."/>
            <person name="Li G."/>
            <person name="Mu C."/>
            <person name="Tian Q."/>
            <person name="Mei H."/>
            <person name="Zhang T."/>
            <person name="Gao T."/>
            <person name="Zhang H."/>
        </authorList>
    </citation>
    <scope>NUCLEOTIDE SEQUENCE</scope>
    <source>
        <strain evidence="3">G02</strain>
    </source>
</reference>
<feature type="domain" description="Retrovirus-related Pol polyprotein from transposon TNT 1-94-like beta-barrel" evidence="2">
    <location>
        <begin position="1"/>
        <end position="50"/>
    </location>
</feature>
<dbReference type="Pfam" id="PF22936">
    <property type="entry name" value="Pol_BBD"/>
    <property type="match status" value="1"/>
</dbReference>
<dbReference type="EMBL" id="JACGWJ010000020">
    <property type="protein sequence ID" value="KAL0340074.1"/>
    <property type="molecule type" value="Genomic_DNA"/>
</dbReference>
<name>A0AAW2NB27_SESRA</name>